<organism evidence="2 3">
    <name type="scientific">Flavonifractor plautii</name>
    <name type="common">Fusobacterium plautii</name>
    <dbReference type="NCBI Taxonomy" id="292800"/>
    <lineage>
        <taxon>Bacteria</taxon>
        <taxon>Bacillati</taxon>
        <taxon>Bacillota</taxon>
        <taxon>Clostridia</taxon>
        <taxon>Eubacteriales</taxon>
        <taxon>Oscillospiraceae</taxon>
        <taxon>Flavonifractor</taxon>
    </lineage>
</organism>
<reference evidence="2 3" key="1">
    <citation type="submission" date="2015-09" db="EMBL/GenBank/DDBJ databases">
        <authorList>
            <consortium name="Pathogen Informatics"/>
        </authorList>
    </citation>
    <scope>NUCLEOTIDE SEQUENCE [LARGE SCALE GENOMIC DNA]</scope>
    <source>
        <strain evidence="2 3">2789STDY5608854</strain>
    </source>
</reference>
<proteinExistence type="predicted"/>
<gene>
    <name evidence="2" type="ORF">ERS852411_03361</name>
</gene>
<evidence type="ECO:0000313" key="2">
    <source>
        <dbReference type="EMBL" id="CUP61168.1"/>
    </source>
</evidence>
<feature type="region of interest" description="Disordered" evidence="1">
    <location>
        <begin position="29"/>
        <end position="49"/>
    </location>
</feature>
<dbReference type="EMBL" id="CYZT01000422">
    <property type="protein sequence ID" value="CUP61168.1"/>
    <property type="molecule type" value="Genomic_DNA"/>
</dbReference>
<evidence type="ECO:0000313" key="3">
    <source>
        <dbReference type="Proteomes" id="UP000095746"/>
    </source>
</evidence>
<evidence type="ECO:0000256" key="1">
    <source>
        <dbReference type="SAM" id="MobiDB-lite"/>
    </source>
</evidence>
<dbReference type="Proteomes" id="UP000095746">
    <property type="component" value="Unassembled WGS sequence"/>
</dbReference>
<sequence length="326" mass="32752">MPGHLHHGDDGGDAVVAAAGAAHHRVGAAGHAPLGAGGHPHHGAGHQAAAHDVGGQVGLEGVGDADAQAVLQAVVGEGLVHLRALQHKGQLLLAGGVRQLPELGDGHGLELGVKRVLAAGGVLLLKEHLVVGAGVDDVGVGVPDGADADAPGGDDLGVGVELALPLGDGHAHLLVLHQTDGLLADDAVDLLQQLQPLLRVAQAGTQGGGVLQAHPLEAGDAHAHAVLVDAGVDLHLDGHHLSADGVVGVGGAEGHAHGLGAPQGGNHLLVQQGQHLFLVQLHRSSLLFRRPRGAAKSSAYFIMQPACQLHFLPPKPKIREKKRGSA</sequence>
<dbReference type="AlphaFoldDB" id="A0A174PR76"/>
<protein>
    <submittedName>
        <fullName evidence="2">Uncharacterized protein</fullName>
    </submittedName>
</protein>
<accession>A0A174PR76</accession>
<name>A0A174PR76_FLAPL</name>